<reference evidence="2" key="1">
    <citation type="submission" date="2024-06" db="EMBL/GenBank/DDBJ databases">
        <title>Kribbella sp. strain HUAS MG21 genome sequences.</title>
        <authorList>
            <person name="Mo P."/>
        </authorList>
    </citation>
    <scope>NUCLEOTIDE SEQUENCE</scope>
    <source>
        <strain evidence="2">HUAS MG21</strain>
    </source>
</reference>
<dbReference type="AlphaFoldDB" id="A0AAU7TE90"/>
<name>A0AAU7TE90_9ACTN</name>
<keyword evidence="1" id="KW-0472">Membrane</keyword>
<keyword evidence="1" id="KW-0812">Transmembrane</keyword>
<organism evidence="2">
    <name type="scientific">Kribbella sp. HUAS MG21</name>
    <dbReference type="NCBI Taxonomy" id="3160966"/>
    <lineage>
        <taxon>Bacteria</taxon>
        <taxon>Bacillati</taxon>
        <taxon>Actinomycetota</taxon>
        <taxon>Actinomycetes</taxon>
        <taxon>Propionibacteriales</taxon>
        <taxon>Kribbellaceae</taxon>
        <taxon>Kribbella</taxon>
    </lineage>
</organism>
<dbReference type="RefSeq" id="WP_350277666.1">
    <property type="nucleotide sequence ID" value="NZ_CP158165.1"/>
</dbReference>
<proteinExistence type="predicted"/>
<dbReference type="EMBL" id="CP158165">
    <property type="protein sequence ID" value="XBV24850.1"/>
    <property type="molecule type" value="Genomic_DNA"/>
</dbReference>
<evidence type="ECO:0000256" key="1">
    <source>
        <dbReference type="SAM" id="Phobius"/>
    </source>
</evidence>
<evidence type="ECO:0000313" key="2">
    <source>
        <dbReference type="EMBL" id="XBV24850.1"/>
    </source>
</evidence>
<gene>
    <name evidence="2" type="ORF">ABN611_00225</name>
</gene>
<keyword evidence="1" id="KW-1133">Transmembrane helix</keyword>
<protein>
    <submittedName>
        <fullName evidence="2">Uncharacterized protein</fullName>
    </submittedName>
</protein>
<feature type="transmembrane region" description="Helical" evidence="1">
    <location>
        <begin position="37"/>
        <end position="60"/>
    </location>
</feature>
<accession>A0AAU7TE90</accession>
<sequence length="289" mass="31353">MDKDWWDYRPVFSTTDKGSRITGLAPGEPVGRITTRLVVTTALCFAAWGAASLLGTSLLCQATSAPESTCVVNVPLDVPVVWRVLAAIVVVYLLLLVTVDLGEHARQRLGQRRVAVLLWSAPTLAGIAVGAGISTGTAFAPDPSGTLRRTLDGLIGTEAIALSAVLTVLAGFWWITVVARVPSALRHARRRQETIERVRRDGRRFTGSVRLGDVRFWLGRNPELDVAIVYHSPSGSHVLPGRMRTSPDRVPADGSPVVIFDDLRGVVHVELDVDAEFAFEPEQRYTAAE</sequence>
<feature type="transmembrane region" description="Helical" evidence="1">
    <location>
        <begin position="80"/>
        <end position="102"/>
    </location>
</feature>
<feature type="transmembrane region" description="Helical" evidence="1">
    <location>
        <begin position="114"/>
        <end position="139"/>
    </location>
</feature>
<feature type="transmembrane region" description="Helical" evidence="1">
    <location>
        <begin position="159"/>
        <end position="181"/>
    </location>
</feature>